<sequence>MKDIIAVGLIEDQYLFREGMKAILNNWSDIEVIFEAADGFSVLDKLENSGTIPDVMLVDLSLPSTEDKKEFSGQKVTQCLLEKYPSIKILILSAHDDDNFINQLIQSGAHGYLVKDCDPQEVHEAILNVFHKGSYINEMTLKAIQNNMRKGGR</sequence>
<dbReference type="KEGG" id="nve:5495567"/>
<dbReference type="AlphaFoldDB" id="A8DWT7"/>
<dbReference type="InterPro" id="IPR058245">
    <property type="entry name" value="NreC/VraR/RcsB-like_REC"/>
</dbReference>
<evidence type="ECO:0000256" key="1">
    <source>
        <dbReference type="PROSITE-ProRule" id="PRU00169"/>
    </source>
</evidence>
<dbReference type="InterPro" id="IPR051015">
    <property type="entry name" value="EvgA-like"/>
</dbReference>
<dbReference type="HOGENOM" id="CLU_000445_69_15_1"/>
<feature type="domain" description="Response regulatory" evidence="2">
    <location>
        <begin position="6"/>
        <end position="130"/>
    </location>
</feature>
<dbReference type="InterPro" id="IPR001789">
    <property type="entry name" value="Sig_transdc_resp-reg_receiver"/>
</dbReference>
<dbReference type="EMBL" id="DS480213">
    <property type="protein sequence ID" value="EDO25323.1"/>
    <property type="molecule type" value="Genomic_DNA"/>
</dbReference>
<feature type="modified residue" description="4-aspartylphosphate" evidence="1">
    <location>
        <position position="59"/>
    </location>
</feature>
<keyword evidence="1" id="KW-0597">Phosphoprotein</keyword>
<organism evidence="3 4">
    <name type="scientific">Nematostella vectensis</name>
    <name type="common">Starlet sea anemone</name>
    <dbReference type="NCBI Taxonomy" id="45351"/>
    <lineage>
        <taxon>Eukaryota</taxon>
        <taxon>Metazoa</taxon>
        <taxon>Cnidaria</taxon>
        <taxon>Anthozoa</taxon>
        <taxon>Hexacorallia</taxon>
        <taxon>Actiniaria</taxon>
        <taxon>Edwardsiidae</taxon>
        <taxon>Nematostella</taxon>
    </lineage>
</organism>
<dbReference type="STRING" id="45351.A8DWT7"/>
<dbReference type="PROSITE" id="PS50110">
    <property type="entry name" value="RESPONSE_REGULATORY"/>
    <property type="match status" value="1"/>
</dbReference>
<reference evidence="3 4" key="1">
    <citation type="journal article" date="2007" name="Science">
        <title>Sea anemone genome reveals ancestral eumetazoan gene repertoire and genomic organization.</title>
        <authorList>
            <person name="Putnam N.H."/>
            <person name="Srivastava M."/>
            <person name="Hellsten U."/>
            <person name="Dirks B."/>
            <person name="Chapman J."/>
            <person name="Salamov A."/>
            <person name="Terry A."/>
            <person name="Shapiro H."/>
            <person name="Lindquist E."/>
            <person name="Kapitonov V.V."/>
            <person name="Jurka J."/>
            <person name="Genikhovich G."/>
            <person name="Grigoriev I.V."/>
            <person name="Lucas S.M."/>
            <person name="Steele R.E."/>
            <person name="Finnerty J.R."/>
            <person name="Technau U."/>
            <person name="Martindale M.Q."/>
            <person name="Rokhsar D.S."/>
        </authorList>
    </citation>
    <scope>NUCLEOTIDE SEQUENCE [LARGE SCALE GENOMIC DNA]</scope>
    <source>
        <strain evidence="4">CH2 X CH6</strain>
    </source>
</reference>
<keyword evidence="4" id="KW-1185">Reference proteome</keyword>
<proteinExistence type="predicted"/>
<dbReference type="GO" id="GO:0000160">
    <property type="term" value="P:phosphorelay signal transduction system"/>
    <property type="evidence" value="ECO:0007669"/>
    <property type="project" value="InterPro"/>
</dbReference>
<dbReference type="Pfam" id="PF00072">
    <property type="entry name" value="Response_reg"/>
    <property type="match status" value="1"/>
</dbReference>
<dbReference type="eggNOG" id="ENOG502SNB5">
    <property type="taxonomic scope" value="Eukaryota"/>
</dbReference>
<dbReference type="Proteomes" id="UP000001593">
    <property type="component" value="Unassembled WGS sequence"/>
</dbReference>
<dbReference type="CDD" id="cd17535">
    <property type="entry name" value="REC_NarL-like"/>
    <property type="match status" value="1"/>
</dbReference>
<dbReference type="SUPFAM" id="SSF52172">
    <property type="entry name" value="CheY-like"/>
    <property type="match status" value="1"/>
</dbReference>
<dbReference type="SMART" id="SM00448">
    <property type="entry name" value="REC"/>
    <property type="match status" value="1"/>
</dbReference>
<dbReference type="PANTHER" id="PTHR45566">
    <property type="entry name" value="HTH-TYPE TRANSCRIPTIONAL REGULATOR YHJB-RELATED"/>
    <property type="match status" value="1"/>
</dbReference>
<dbReference type="PANTHER" id="PTHR45566:SF2">
    <property type="entry name" value="NARL SUBFAMILY"/>
    <property type="match status" value="1"/>
</dbReference>
<evidence type="ECO:0000259" key="2">
    <source>
        <dbReference type="PROSITE" id="PS50110"/>
    </source>
</evidence>
<accession>A8DWT7</accession>
<gene>
    <name evidence="3" type="ORF">NEMVEDRAFT_v1g226094</name>
</gene>
<dbReference type="InParanoid" id="A8DWT7"/>
<feature type="non-terminal residue" evidence="3">
    <location>
        <position position="153"/>
    </location>
</feature>
<dbReference type="Gene3D" id="3.40.50.2300">
    <property type="match status" value="1"/>
</dbReference>
<evidence type="ECO:0000313" key="3">
    <source>
        <dbReference type="EMBL" id="EDO25323.1"/>
    </source>
</evidence>
<protein>
    <recommendedName>
        <fullName evidence="2">Response regulatory domain-containing protein</fullName>
    </recommendedName>
</protein>
<dbReference type="InterPro" id="IPR011006">
    <property type="entry name" value="CheY-like_superfamily"/>
</dbReference>
<evidence type="ECO:0000313" key="4">
    <source>
        <dbReference type="Proteomes" id="UP000001593"/>
    </source>
</evidence>
<name>A8DWT7_NEMVE</name>